<evidence type="ECO:0000256" key="1">
    <source>
        <dbReference type="SAM" id="Phobius"/>
    </source>
</evidence>
<keyword evidence="1" id="KW-0812">Transmembrane</keyword>
<protein>
    <submittedName>
        <fullName evidence="2">DUF4173 domain-containing protein</fullName>
    </submittedName>
</protein>
<evidence type="ECO:0000313" key="3">
    <source>
        <dbReference type="Proteomes" id="UP000291485"/>
    </source>
</evidence>
<feature type="transmembrane region" description="Helical" evidence="1">
    <location>
        <begin position="262"/>
        <end position="288"/>
    </location>
</feature>
<feature type="transmembrane region" description="Helical" evidence="1">
    <location>
        <begin position="30"/>
        <end position="50"/>
    </location>
</feature>
<dbReference type="RefSeq" id="WP_131558117.1">
    <property type="nucleotide sequence ID" value="NZ_SJSN01000006.1"/>
</dbReference>
<organism evidence="2 3">
    <name type="scientific">Pedobacter frigidisoli</name>
    <dbReference type="NCBI Taxonomy" id="2530455"/>
    <lineage>
        <taxon>Bacteria</taxon>
        <taxon>Pseudomonadati</taxon>
        <taxon>Bacteroidota</taxon>
        <taxon>Sphingobacteriia</taxon>
        <taxon>Sphingobacteriales</taxon>
        <taxon>Sphingobacteriaceae</taxon>
        <taxon>Pedobacter</taxon>
    </lineage>
</organism>
<keyword evidence="1" id="KW-0472">Membrane</keyword>
<dbReference type="InterPro" id="IPR025291">
    <property type="entry name" value="DUF4153"/>
</dbReference>
<feature type="transmembrane region" description="Helical" evidence="1">
    <location>
        <begin position="97"/>
        <end position="118"/>
    </location>
</feature>
<feature type="transmembrane region" description="Helical" evidence="1">
    <location>
        <begin position="375"/>
        <end position="395"/>
    </location>
</feature>
<name>A0A4R0P7S3_9SPHI</name>
<gene>
    <name evidence="2" type="ORF">EZ449_09645</name>
</gene>
<dbReference type="OrthoDB" id="627992at2"/>
<reference evidence="2 3" key="1">
    <citation type="submission" date="2019-02" db="EMBL/GenBank/DDBJ databases">
        <title>Pedobacter sp. RP-3-11 sp. nov., isolated from Arctic soil.</title>
        <authorList>
            <person name="Dahal R.H."/>
        </authorList>
    </citation>
    <scope>NUCLEOTIDE SEQUENCE [LARGE SCALE GENOMIC DNA]</scope>
    <source>
        <strain evidence="2 3">RP-3-11</strain>
    </source>
</reference>
<comment type="caution">
    <text evidence="2">The sequence shown here is derived from an EMBL/GenBank/DDBJ whole genome shotgun (WGS) entry which is preliminary data.</text>
</comment>
<feature type="transmembrane region" description="Helical" evidence="1">
    <location>
        <begin position="338"/>
        <end position="359"/>
    </location>
</feature>
<accession>A0A4R0P7S3</accession>
<proteinExistence type="predicted"/>
<dbReference type="Pfam" id="PF13687">
    <property type="entry name" value="DUF4153"/>
    <property type="match status" value="1"/>
</dbReference>
<feature type="transmembrane region" description="Helical" evidence="1">
    <location>
        <begin position="190"/>
        <end position="212"/>
    </location>
</feature>
<sequence length="527" mass="60898">MKNKSNFLLLAALLGGLLFNFLFWKERLALNLFIYSAYLLMITVINPDVIKSTKLKIYGLAHILASVLVVINNSDLTLVSYYISLILFIGFAHNQQIRTVFITFLAAVIQMVTVPFNALQNLSKVRIGNLNLKPVFKLIKYIFIPFIIVTLFTCLYSAANEVFGNAINTLLTNVSNLIYDVLHFFFKDLIINRIAFFIFGLILSGGLIITFFNKGLALAELKYKEQLLRIRSEFKKKTVWFEFAQVFTGDLLLRKLALKTEFITGLISFIALNLLLLFLNIIDIWWLWLGKGKALAETNYSAELHDGTNALIFSIIMAMAVIVYFFRGNLNFYSKSKVLRILAYAWMIQNFILIISVFIRDAHYIEFHGLTHKRIGVIVFAILCIIGLATVYFKVAKQKTFFYLLKINGNIWFVLLLAFSIINWDVFIVKYNLAHKETIAFDSDYLLSLSDKTLPVLDKNRMKLQHTESKSEYGTEIAKPETLAANQQKLNQRIGFFKERYERVSWVSWNLQDWTTAKYFNNKQIRD</sequence>
<keyword evidence="3" id="KW-1185">Reference proteome</keyword>
<feature type="transmembrane region" description="Helical" evidence="1">
    <location>
        <begin position="138"/>
        <end position="159"/>
    </location>
</feature>
<dbReference type="AlphaFoldDB" id="A0A4R0P7S3"/>
<feature type="transmembrane region" description="Helical" evidence="1">
    <location>
        <begin position="308"/>
        <end position="326"/>
    </location>
</feature>
<keyword evidence="1" id="KW-1133">Transmembrane helix</keyword>
<dbReference type="Proteomes" id="UP000291485">
    <property type="component" value="Unassembled WGS sequence"/>
</dbReference>
<evidence type="ECO:0000313" key="2">
    <source>
        <dbReference type="EMBL" id="TCD10598.1"/>
    </source>
</evidence>
<feature type="transmembrane region" description="Helical" evidence="1">
    <location>
        <begin position="407"/>
        <end position="427"/>
    </location>
</feature>
<feature type="transmembrane region" description="Helical" evidence="1">
    <location>
        <begin position="7"/>
        <end position="24"/>
    </location>
</feature>
<feature type="transmembrane region" description="Helical" evidence="1">
    <location>
        <begin position="62"/>
        <end position="91"/>
    </location>
</feature>
<dbReference type="EMBL" id="SJSN01000006">
    <property type="protein sequence ID" value="TCD10598.1"/>
    <property type="molecule type" value="Genomic_DNA"/>
</dbReference>